<evidence type="ECO:0000259" key="13">
    <source>
        <dbReference type="PROSITE" id="PS51547"/>
    </source>
</evidence>
<protein>
    <recommendedName>
        <fullName evidence="3 9">Phosphatidylinositol 3-kinase catalytic subunit type 3</fullName>
        <ecNumber evidence="2 9">2.7.1.137</ecNumber>
    </recommendedName>
</protein>
<evidence type="ECO:0000259" key="11">
    <source>
        <dbReference type="PROSITE" id="PS50290"/>
    </source>
</evidence>
<dbReference type="GO" id="GO:0005768">
    <property type="term" value="C:endosome"/>
    <property type="evidence" value="ECO:0007669"/>
    <property type="project" value="TreeGrafter"/>
</dbReference>
<dbReference type="GO" id="GO:0000407">
    <property type="term" value="C:phagophore assembly site"/>
    <property type="evidence" value="ECO:0007669"/>
    <property type="project" value="TreeGrafter"/>
</dbReference>
<evidence type="ECO:0000256" key="3">
    <source>
        <dbReference type="ARBA" id="ARBA00019787"/>
    </source>
</evidence>
<dbReference type="FunFam" id="1.10.1070.11:FF:000002">
    <property type="entry name" value="Phosphatidylinositol 3-kinase catalytic subunit type 3"/>
    <property type="match status" value="1"/>
</dbReference>
<dbReference type="GO" id="GO:0034272">
    <property type="term" value="C:phosphatidylinositol 3-kinase complex, class III, type II"/>
    <property type="evidence" value="ECO:0007669"/>
    <property type="project" value="TreeGrafter"/>
</dbReference>
<dbReference type="InterPro" id="IPR036940">
    <property type="entry name" value="PI3/4_kinase_cat_sf"/>
</dbReference>
<dbReference type="AlphaFoldDB" id="A0A668UI85"/>
<evidence type="ECO:0000256" key="5">
    <source>
        <dbReference type="ARBA" id="ARBA00022741"/>
    </source>
</evidence>
<dbReference type="SMART" id="SM00145">
    <property type="entry name" value="PI3Ka"/>
    <property type="match status" value="1"/>
</dbReference>
<reference evidence="14" key="2">
    <citation type="submission" date="2025-09" db="UniProtKB">
        <authorList>
            <consortium name="Ensembl"/>
        </authorList>
    </citation>
    <scope>IDENTIFICATION</scope>
</reference>
<evidence type="ECO:0000313" key="14">
    <source>
        <dbReference type="Ensembl" id="ENSOABP00000039471.1"/>
    </source>
</evidence>
<evidence type="ECO:0000256" key="6">
    <source>
        <dbReference type="ARBA" id="ARBA00022777"/>
    </source>
</evidence>
<evidence type="ECO:0000256" key="10">
    <source>
        <dbReference type="SAM" id="MobiDB-lite"/>
    </source>
</evidence>
<dbReference type="SMART" id="SM00146">
    <property type="entry name" value="PI3Kc"/>
    <property type="match status" value="1"/>
</dbReference>
<feature type="domain" description="PI3K/PI4K catalytic" evidence="11">
    <location>
        <begin position="487"/>
        <end position="753"/>
    </location>
</feature>
<dbReference type="PROSITE" id="PS51545">
    <property type="entry name" value="PIK_HELICAL"/>
    <property type="match status" value="1"/>
</dbReference>
<dbReference type="PROSITE" id="PS00915">
    <property type="entry name" value="PI3_4_KINASE_1"/>
    <property type="match status" value="1"/>
</dbReference>
<dbReference type="InterPro" id="IPR035892">
    <property type="entry name" value="C2_domain_sf"/>
</dbReference>
<keyword evidence="7 9" id="KW-0067">ATP-binding</keyword>
<dbReference type="InterPro" id="IPR002420">
    <property type="entry name" value="PI3K-type_C2_dom"/>
</dbReference>
<name>A0A668UI85_OREAU</name>
<dbReference type="EC" id="2.7.1.137" evidence="2 9"/>
<dbReference type="GO" id="GO:0016303">
    <property type="term" value="F:1-phosphatidylinositol-3-kinase activity"/>
    <property type="evidence" value="ECO:0007669"/>
    <property type="project" value="UniProtKB-UniRule"/>
</dbReference>
<dbReference type="GO" id="GO:0006897">
    <property type="term" value="P:endocytosis"/>
    <property type="evidence" value="ECO:0007669"/>
    <property type="project" value="TreeGrafter"/>
</dbReference>
<dbReference type="Gene3D" id="1.25.40.70">
    <property type="entry name" value="Phosphatidylinositol 3-kinase, accessory domain (PIK)"/>
    <property type="match status" value="1"/>
</dbReference>
<evidence type="ECO:0000259" key="12">
    <source>
        <dbReference type="PROSITE" id="PS51545"/>
    </source>
</evidence>
<dbReference type="InterPro" id="IPR008290">
    <property type="entry name" value="PI3K_Vps34"/>
</dbReference>
<comment type="similarity">
    <text evidence="1">Belongs to the PI3/PI4-kinase family. Type III PI4K subfamily.</text>
</comment>
<evidence type="ECO:0000256" key="8">
    <source>
        <dbReference type="ARBA" id="ARBA00023985"/>
    </source>
</evidence>
<keyword evidence="6 9" id="KW-0418">Kinase</keyword>
<dbReference type="Pfam" id="PF00454">
    <property type="entry name" value="PI3_PI4_kinase"/>
    <property type="match status" value="1"/>
</dbReference>
<organism evidence="14 15">
    <name type="scientific">Oreochromis aureus</name>
    <name type="common">Israeli tilapia</name>
    <name type="synonym">Chromis aureus</name>
    <dbReference type="NCBI Taxonomy" id="47969"/>
    <lineage>
        <taxon>Eukaryota</taxon>
        <taxon>Metazoa</taxon>
        <taxon>Chordata</taxon>
        <taxon>Craniata</taxon>
        <taxon>Vertebrata</taxon>
        <taxon>Euteleostomi</taxon>
        <taxon>Actinopterygii</taxon>
        <taxon>Neopterygii</taxon>
        <taxon>Teleostei</taxon>
        <taxon>Neoteleostei</taxon>
        <taxon>Acanthomorphata</taxon>
        <taxon>Ovalentaria</taxon>
        <taxon>Cichlomorphae</taxon>
        <taxon>Cichliformes</taxon>
        <taxon>Cichlidae</taxon>
        <taxon>African cichlids</taxon>
        <taxon>Pseudocrenilabrinae</taxon>
        <taxon>Oreochromini</taxon>
        <taxon>Oreochromis</taxon>
    </lineage>
</organism>
<dbReference type="SUPFAM" id="SSF49562">
    <property type="entry name" value="C2 domain (Calcium/lipid-binding domain, CaLB)"/>
    <property type="match status" value="1"/>
</dbReference>
<keyword evidence="5 9" id="KW-0547">Nucleotide-binding</keyword>
<evidence type="ECO:0000256" key="1">
    <source>
        <dbReference type="ARBA" id="ARBA00006209"/>
    </source>
</evidence>
<evidence type="ECO:0000256" key="7">
    <source>
        <dbReference type="ARBA" id="ARBA00022840"/>
    </source>
</evidence>
<evidence type="ECO:0000313" key="15">
    <source>
        <dbReference type="Proteomes" id="UP000472276"/>
    </source>
</evidence>
<accession>A0A668UI85</accession>
<dbReference type="InterPro" id="IPR016024">
    <property type="entry name" value="ARM-type_fold"/>
</dbReference>
<feature type="region of interest" description="Disordered" evidence="10">
    <location>
        <begin position="70"/>
        <end position="90"/>
    </location>
</feature>
<dbReference type="InterPro" id="IPR015433">
    <property type="entry name" value="PI3/4_kinase"/>
</dbReference>
<dbReference type="GO" id="GO:0034271">
    <property type="term" value="C:phosphatidylinositol 3-kinase complex, class III, type I"/>
    <property type="evidence" value="ECO:0007669"/>
    <property type="project" value="TreeGrafter"/>
</dbReference>
<dbReference type="CDD" id="cd00896">
    <property type="entry name" value="PI3Kc_III"/>
    <property type="match status" value="1"/>
</dbReference>
<keyword evidence="4 9" id="KW-0808">Transferase</keyword>
<dbReference type="InterPro" id="IPR042236">
    <property type="entry name" value="PI3K_accessory_sf"/>
</dbReference>
<gene>
    <name evidence="14" type="primary">PIK3C3</name>
</gene>
<dbReference type="PROSITE" id="PS00916">
    <property type="entry name" value="PI3_4_KINASE_2"/>
    <property type="match status" value="1"/>
</dbReference>
<dbReference type="PROSITE" id="PS50290">
    <property type="entry name" value="PI3_4_KINASE_3"/>
    <property type="match status" value="1"/>
</dbReference>
<dbReference type="CDD" id="cd00870">
    <property type="entry name" value="PI3Ka_III"/>
    <property type="match status" value="1"/>
</dbReference>
<evidence type="ECO:0000256" key="2">
    <source>
        <dbReference type="ARBA" id="ARBA00012073"/>
    </source>
</evidence>
<dbReference type="Proteomes" id="UP000472276">
    <property type="component" value="Unassembled WGS sequence"/>
</dbReference>
<dbReference type="InterPro" id="IPR011009">
    <property type="entry name" value="Kinase-like_dom_sf"/>
</dbReference>
<dbReference type="Pfam" id="PF00792">
    <property type="entry name" value="PI3K_C2"/>
    <property type="match status" value="1"/>
</dbReference>
<evidence type="ECO:0000256" key="9">
    <source>
        <dbReference type="PIRNR" id="PIRNR000587"/>
    </source>
</evidence>
<sequence>KGELNKSLHWNEWLRLPVKYPDLPQSAQVALTVWDIYGPGRAVPVGGTTVTLFGKYGMFRQGMHDLKVWPGVEGDGGEPTTTPGRTSSSLAEDQMGRLAKLTKAHRQGHMVKVDWLDRLTFREIEMINESEKRSSNFMYLMVEFPRVKSNDKEYSIVYYEKDGDDASPVLTSCDIVKVPDPQMGMENLVESKHHKLARSLRSGPSDHDLKPNAATRDQLNIIVSYPPTKQLSSEEQDLVWKFRYYLTTQEKALTKFLKCVNWDLPQEAKQALELLGKWKPMDVEDSLELLSSHFTNPTVRRYAVARLQQADDEDLLMYLLQLVQALKYENFSDIQGGLDPGSKRDSQGLSDDAALDSSQILSGTSGSSTTPQKGKEGQDLCTFLISRACKNSTLANYLYWYVIVECEDQDTQQRDPKTHEMYLNVMRRFSQALLKGDKTVRVMRSLLAAQQTFVDRLVQLMKAVQREKRGLFMRNVSCFNTRIKGIIPETATLFKSALMPAKLIFKAEDGATYPVIFKHGDDLRQDQLILQIISLMDKLLRKENLDLKLTPYKVLATSTKHGFMQFVQSVPVAEVLATEGNIQSFFRKHAPSEKGPYGISSEVMDTYVKSCAGYCVITYILGVGDRHLDNLLLTKTGKLFHIDFGYILGRDPKPLPPPMKLSKEMVEGMGGMQSEQYQEFRKQCYTAFLHLRRYSNLILNLFSLMVDANIPDIALEPDKTVKKVQDKFRLDLSDEEAVHYMQSLIDESVGALFAAVVEQIHKFAQYWRR</sequence>
<keyword evidence="15" id="KW-1185">Reference proteome</keyword>
<dbReference type="InterPro" id="IPR018936">
    <property type="entry name" value="PI3/4_kinase_CS"/>
</dbReference>
<dbReference type="GO" id="GO:0000045">
    <property type="term" value="P:autophagosome assembly"/>
    <property type="evidence" value="ECO:0007669"/>
    <property type="project" value="TreeGrafter"/>
</dbReference>
<proteinExistence type="inferred from homology"/>
<dbReference type="CDD" id="cd08397">
    <property type="entry name" value="C2_PI3K_class_III"/>
    <property type="match status" value="1"/>
</dbReference>
<comment type="catalytic activity">
    <reaction evidence="8">
        <text>a 1,2-diacyl-sn-glycero-3-phospho-(1D-myo-inositol) + ATP = a 1,2-diacyl-sn-glycero-3-phospho-(1D-myo-inositol-3-phosphate) + ADP + H(+)</text>
        <dbReference type="Rhea" id="RHEA:12709"/>
        <dbReference type="ChEBI" id="CHEBI:15378"/>
        <dbReference type="ChEBI" id="CHEBI:30616"/>
        <dbReference type="ChEBI" id="CHEBI:57880"/>
        <dbReference type="ChEBI" id="CHEBI:58088"/>
        <dbReference type="ChEBI" id="CHEBI:456216"/>
        <dbReference type="EC" id="2.7.1.137"/>
    </reaction>
    <physiologicalReaction direction="left-to-right" evidence="8">
        <dbReference type="Rhea" id="RHEA:12710"/>
    </physiologicalReaction>
</comment>
<dbReference type="Ensembl" id="ENSOABT00000040555.2">
    <property type="protein sequence ID" value="ENSOABP00000039471.1"/>
    <property type="gene ID" value="ENSOABG00000016325.2"/>
</dbReference>
<dbReference type="InterPro" id="IPR000403">
    <property type="entry name" value="PI3/4_kinase_cat_dom"/>
</dbReference>
<dbReference type="SUPFAM" id="SSF48371">
    <property type="entry name" value="ARM repeat"/>
    <property type="match status" value="1"/>
</dbReference>
<feature type="domain" description="C2 PI3K-type" evidence="13">
    <location>
        <begin position="1"/>
        <end position="107"/>
    </location>
</feature>
<dbReference type="InterPro" id="IPR057756">
    <property type="entry name" value="PI3-kinase_type3/VPS34_cat"/>
</dbReference>
<dbReference type="InterPro" id="IPR001263">
    <property type="entry name" value="PI3K_accessory_dom"/>
</dbReference>
<feature type="domain" description="PIK helical" evidence="12">
    <location>
        <begin position="206"/>
        <end position="425"/>
    </location>
</feature>
<dbReference type="GO" id="GO:0005524">
    <property type="term" value="F:ATP binding"/>
    <property type="evidence" value="ECO:0007669"/>
    <property type="project" value="UniProtKB-UniRule"/>
</dbReference>
<dbReference type="FunFam" id="1.25.40.70:FF:000003">
    <property type="entry name" value="Phosphatidylinositol 3-kinase catalytic subunit type 3"/>
    <property type="match status" value="1"/>
</dbReference>
<reference evidence="14" key="1">
    <citation type="submission" date="2025-08" db="UniProtKB">
        <authorList>
            <consortium name="Ensembl"/>
        </authorList>
    </citation>
    <scope>IDENTIFICATION</scope>
</reference>
<dbReference type="SUPFAM" id="SSF56112">
    <property type="entry name" value="Protein kinase-like (PK-like)"/>
    <property type="match status" value="1"/>
</dbReference>
<dbReference type="GO" id="GO:0005777">
    <property type="term" value="C:peroxisome"/>
    <property type="evidence" value="ECO:0007669"/>
    <property type="project" value="TreeGrafter"/>
</dbReference>
<dbReference type="FunFam" id="3.30.1010.10:FF:000002">
    <property type="entry name" value="Phosphatidylinositol 3-kinase catalytic subunit type 3"/>
    <property type="match status" value="1"/>
</dbReference>
<dbReference type="PROSITE" id="PS51547">
    <property type="entry name" value="C2_PI3K"/>
    <property type="match status" value="1"/>
</dbReference>
<dbReference type="Gene3D" id="2.60.40.150">
    <property type="entry name" value="C2 domain"/>
    <property type="match status" value="1"/>
</dbReference>
<dbReference type="PANTHER" id="PTHR10048">
    <property type="entry name" value="PHOSPHATIDYLINOSITOL KINASE"/>
    <property type="match status" value="1"/>
</dbReference>
<dbReference type="GO" id="GO:0048015">
    <property type="term" value="P:phosphatidylinositol-mediated signaling"/>
    <property type="evidence" value="ECO:0007669"/>
    <property type="project" value="TreeGrafter"/>
</dbReference>
<dbReference type="PIRSF" id="PIRSF000587">
    <property type="entry name" value="PI3K_Vps34"/>
    <property type="match status" value="1"/>
</dbReference>
<dbReference type="Gene3D" id="3.30.1010.10">
    <property type="entry name" value="Phosphatidylinositol 3-kinase Catalytic Subunit, Chain A, domain 4"/>
    <property type="match status" value="1"/>
</dbReference>
<dbReference type="Pfam" id="PF00613">
    <property type="entry name" value="PI3Ka"/>
    <property type="match status" value="1"/>
</dbReference>
<evidence type="ECO:0000256" key="4">
    <source>
        <dbReference type="ARBA" id="ARBA00022679"/>
    </source>
</evidence>
<dbReference type="PANTHER" id="PTHR10048:SF7">
    <property type="entry name" value="PHOSPHATIDYLINOSITOL 3-KINASE CATALYTIC SUBUNIT TYPE 3"/>
    <property type="match status" value="1"/>
</dbReference>
<dbReference type="Gene3D" id="1.10.1070.11">
    <property type="entry name" value="Phosphatidylinositol 3-/4-kinase, catalytic domain"/>
    <property type="match status" value="1"/>
</dbReference>